<reference evidence="1" key="1">
    <citation type="submission" date="2018-02" db="EMBL/GenBank/DDBJ databases">
        <title>The genomes of Aspergillus section Nigri reveals drivers in fungal speciation.</title>
        <authorList>
            <consortium name="DOE Joint Genome Institute"/>
            <person name="Vesth T.C."/>
            <person name="Nybo J."/>
            <person name="Theobald S."/>
            <person name="Brandl J."/>
            <person name="Frisvad J.C."/>
            <person name="Nielsen K.F."/>
            <person name="Lyhne E.K."/>
            <person name="Kogle M.E."/>
            <person name="Kuo A."/>
            <person name="Riley R."/>
            <person name="Clum A."/>
            <person name="Nolan M."/>
            <person name="Lipzen A."/>
            <person name="Salamov A."/>
            <person name="Henrissat B."/>
            <person name="Wiebenga A."/>
            <person name="De vries R.P."/>
            <person name="Grigoriev I.V."/>
            <person name="Mortensen U.H."/>
            <person name="Andersen M.R."/>
            <person name="Baker S.E."/>
        </authorList>
    </citation>
    <scope>NUCLEOTIDE SEQUENCE</scope>
    <source>
        <strain evidence="1">CBS 115574</strain>
    </source>
</reference>
<proteinExistence type="predicted"/>
<dbReference type="EMBL" id="KZ824560">
    <property type="protein sequence ID" value="RAK86348.1"/>
    <property type="molecule type" value="Genomic_DNA"/>
</dbReference>
<name>A0ACD1I702_9EURO</name>
<evidence type="ECO:0000313" key="2">
    <source>
        <dbReference type="Proteomes" id="UP000249748"/>
    </source>
</evidence>
<organism evidence="1 2">
    <name type="scientific">Aspergillus costaricaensis CBS 115574</name>
    <dbReference type="NCBI Taxonomy" id="1448317"/>
    <lineage>
        <taxon>Eukaryota</taxon>
        <taxon>Fungi</taxon>
        <taxon>Dikarya</taxon>
        <taxon>Ascomycota</taxon>
        <taxon>Pezizomycotina</taxon>
        <taxon>Eurotiomycetes</taxon>
        <taxon>Eurotiomycetidae</taxon>
        <taxon>Eurotiales</taxon>
        <taxon>Aspergillaceae</taxon>
        <taxon>Aspergillus</taxon>
        <taxon>Aspergillus subgen. Circumdati</taxon>
    </lineage>
</organism>
<evidence type="ECO:0000313" key="1">
    <source>
        <dbReference type="EMBL" id="RAK86348.1"/>
    </source>
</evidence>
<dbReference type="Proteomes" id="UP000249748">
    <property type="component" value="Unassembled WGS sequence"/>
</dbReference>
<sequence>MRQANVNREHWDRSMPDQMSQPVGFKQSLLNSLSVGNKVSFHFGWRYCKKFRKKANCQYHRAQASKAVTEGWFY</sequence>
<keyword evidence="2" id="KW-1185">Reference proteome</keyword>
<gene>
    <name evidence="1" type="ORF">BO79DRAFT_210433</name>
</gene>
<accession>A0ACD1I702</accession>
<protein>
    <submittedName>
        <fullName evidence="1">Uncharacterized protein</fullName>
    </submittedName>
</protein>